<evidence type="ECO:0000256" key="1">
    <source>
        <dbReference type="SAM" id="Phobius"/>
    </source>
</evidence>
<dbReference type="AlphaFoldDB" id="K7SJ43"/>
<dbReference type="NCBIfam" id="NF042935">
    <property type="entry name" value="SCO6880_fam"/>
    <property type="match status" value="1"/>
</dbReference>
<organism evidence="2 3">
    <name type="scientific">Acidipropionibacterium acidipropionici (strain ATCC 4875 / DSM 20272 / JCM 6432 / NBRC 12425 / NCIMB 8070 / 4)</name>
    <name type="common">Propionibacterium acidipropionici</name>
    <dbReference type="NCBI Taxonomy" id="1171373"/>
    <lineage>
        <taxon>Bacteria</taxon>
        <taxon>Bacillati</taxon>
        <taxon>Actinomycetota</taxon>
        <taxon>Actinomycetes</taxon>
        <taxon>Propionibacteriales</taxon>
        <taxon>Propionibacteriaceae</taxon>
        <taxon>Acidipropionibacterium</taxon>
    </lineage>
</organism>
<dbReference type="RefSeq" id="WP_015070192.1">
    <property type="nucleotide sequence ID" value="NC_019395.1"/>
</dbReference>
<dbReference type="STRING" id="1171373.PACID_14710"/>
<evidence type="ECO:0000313" key="3">
    <source>
        <dbReference type="Proteomes" id="UP000000214"/>
    </source>
</evidence>
<feature type="transmembrane region" description="Helical" evidence="1">
    <location>
        <begin position="21"/>
        <end position="44"/>
    </location>
</feature>
<dbReference type="KEGG" id="pbo:PACID_14710"/>
<keyword evidence="1" id="KW-1133">Transmembrane helix</keyword>
<keyword evidence="1" id="KW-0472">Membrane</keyword>
<dbReference type="HOGENOM" id="CLU_041274_0_0_11"/>
<sequence>MAAVETTGPRTYGNWRRPASAGIMGLGWVGTLILMTGLGLTIIVVMFGGVVRGLVVFAVLFGFLFAVLRRDRHGRSAVWRGLVRVTWWRAKASGSNLYRSGPLGRTVWGTYQLPGLAAALQLSEHTDGLGRRFGLLWCPATATYTTVIECGPDGASLVDEDQIDTWVADWGQWLARLGDEPNVEAATVTLETVPDTGWRLRREIDEHVDPQAPEFSRAVLDEIRDSYPAGASGIHAWAALTFSATSHGGGRRKAEQAGQDLASRLPGLTRSLESTGAGSAAPVSAQDLCEIVREAYDPAVGPVIEASSDDADLDWANVGPAAAEATWDAYRHDSAWSASWAMSTAPRGNVQSSVLYRLLSPHPDVARKRVTLVYRPIDAARAAEIVESDLNAARFRLTSSDRPTAREAMSTRAAQATASEEASGAGLENFGLLVSATVADKDDLPAARAAIENMAGASRLRLRPCYGSQDSAFAASLPLGLVLPLHLRGVETMKDEL</sequence>
<dbReference type="EMBL" id="CP003493">
    <property type="protein sequence ID" value="AFV89285.1"/>
    <property type="molecule type" value="Genomic_DNA"/>
</dbReference>
<dbReference type="PATRIC" id="fig|1171373.8.peg.1459"/>
<dbReference type="InterPro" id="IPR049978">
    <property type="entry name" value="SCO6880-like"/>
</dbReference>
<keyword evidence="1" id="KW-0812">Transmembrane</keyword>
<gene>
    <name evidence="2" type="ordered locus">PACID_14710</name>
</gene>
<reference evidence="2 3" key="1">
    <citation type="journal article" date="2012" name="BMC Genomics">
        <title>The genome sequence of Propionibacterium acidipropionici provides insights into its biotechnological and industrial potential.</title>
        <authorList>
            <person name="Parizzi L.P."/>
            <person name="Grassi M.C."/>
            <person name="Llerena L.A."/>
            <person name="Carazzolle M.F."/>
            <person name="Queiroz V.L."/>
            <person name="Lunardi I."/>
            <person name="Zeidler A.F."/>
            <person name="Teixeira P.J."/>
            <person name="Mieczkowski P."/>
            <person name="Rincones J."/>
            <person name="Pereira G.A."/>
        </authorList>
    </citation>
    <scope>NUCLEOTIDE SEQUENCE [LARGE SCALE GENOMIC DNA]</scope>
    <source>
        <strain evidence="3">ATCC 4875 / DSM 20272 / JCM 6432 / NBRC 12425 / NCIMB 8070</strain>
    </source>
</reference>
<dbReference type="Proteomes" id="UP000000214">
    <property type="component" value="Chromosome"/>
</dbReference>
<dbReference type="eggNOG" id="ENOG502Z8PQ">
    <property type="taxonomic scope" value="Bacteria"/>
</dbReference>
<feature type="transmembrane region" description="Helical" evidence="1">
    <location>
        <begin position="50"/>
        <end position="68"/>
    </location>
</feature>
<protein>
    <submittedName>
        <fullName evidence="2">Integral membrane protein</fullName>
    </submittedName>
</protein>
<accession>K7SJ43</accession>
<evidence type="ECO:0000313" key="2">
    <source>
        <dbReference type="EMBL" id="AFV89285.1"/>
    </source>
</evidence>
<proteinExistence type="predicted"/>
<name>K7SJ43_ACIA4</name>